<dbReference type="KEGG" id="mig:Metig_0781"/>
<accession>F6BCW6</accession>
<dbReference type="GeneID" id="10643621"/>
<organism evidence="6">
    <name type="scientific">Methanotorris igneus (strain DSM 5666 / JCM 11834 / Kol 5)</name>
    <dbReference type="NCBI Taxonomy" id="880724"/>
    <lineage>
        <taxon>Archaea</taxon>
        <taxon>Methanobacteriati</taxon>
        <taxon>Methanobacteriota</taxon>
        <taxon>Methanomada group</taxon>
        <taxon>Methanococci</taxon>
        <taxon>Methanococcales</taxon>
        <taxon>Methanocaldococcaceae</taxon>
        <taxon>Methanotorris</taxon>
    </lineage>
</organism>
<dbReference type="EMBL" id="CP002737">
    <property type="protein sequence ID" value="AEF96327.1"/>
    <property type="molecule type" value="Genomic_DNA"/>
</dbReference>
<keyword evidence="2 3" id="KW-0129">CBS domain</keyword>
<dbReference type="SMART" id="SM00116">
    <property type="entry name" value="CBS"/>
    <property type="match status" value="1"/>
</dbReference>
<sequence length="90" mass="10381">MKVKEIMNPDIYKVGENENLYKAFKVMHDRGIRRVFVEKDGKIVGVISYRDLVNVFVSRGLFELIETKVGDIATKNILKIHEDDDIKDAV</sequence>
<dbReference type="Gene3D" id="3.10.580.10">
    <property type="entry name" value="CBS-domain"/>
    <property type="match status" value="1"/>
</dbReference>
<dbReference type="InterPro" id="IPR046342">
    <property type="entry name" value="CBS_dom_sf"/>
</dbReference>
<dbReference type="Proteomes" id="UP000009227">
    <property type="component" value="Chromosome"/>
</dbReference>
<name>F6BCW6_METIK</name>
<evidence type="ECO:0000313" key="6">
    <source>
        <dbReference type="Proteomes" id="UP000009227"/>
    </source>
</evidence>
<dbReference type="HOGENOM" id="CLU_040681_9_3_2"/>
<dbReference type="InterPro" id="IPR000644">
    <property type="entry name" value="CBS_dom"/>
</dbReference>
<dbReference type="RefSeq" id="WP_013798930.1">
    <property type="nucleotide sequence ID" value="NC_015562.1"/>
</dbReference>
<reference evidence="5 6" key="1">
    <citation type="submission" date="2011-05" db="EMBL/GenBank/DDBJ databases">
        <title>Complete sequence of Methanotorris igneus Kol 5.</title>
        <authorList>
            <consortium name="US DOE Joint Genome Institute"/>
            <person name="Lucas S."/>
            <person name="Han J."/>
            <person name="Lapidus A."/>
            <person name="Cheng J.-F."/>
            <person name="Goodwin L."/>
            <person name="Pitluck S."/>
            <person name="Peters L."/>
            <person name="Mikhailova N."/>
            <person name="Chertkov O."/>
            <person name="Han C."/>
            <person name="Tapia R."/>
            <person name="Land M."/>
            <person name="Hauser L."/>
            <person name="Kyrpides N."/>
            <person name="Ivanova N."/>
            <person name="Pagani I."/>
            <person name="Sieprawska-Lupa M."/>
            <person name="Whitman W."/>
            <person name="Woyke T."/>
        </authorList>
    </citation>
    <scope>NUCLEOTIDE SEQUENCE [LARGE SCALE GENOMIC DNA]</scope>
    <source>
        <strain evidence="6">DSM 5666 / JCM 11834 / Kol 5</strain>
    </source>
</reference>
<feature type="domain" description="CBS" evidence="4">
    <location>
        <begin position="7"/>
        <end position="64"/>
    </location>
</feature>
<dbReference type="InterPro" id="IPR051257">
    <property type="entry name" value="Diverse_CBS-Domain"/>
</dbReference>
<dbReference type="STRING" id="880724.Metig_0781"/>
<evidence type="ECO:0000256" key="3">
    <source>
        <dbReference type="PROSITE-ProRule" id="PRU00703"/>
    </source>
</evidence>
<dbReference type="PANTHER" id="PTHR43080">
    <property type="entry name" value="CBS DOMAIN-CONTAINING PROTEIN CBSX3, MITOCHONDRIAL"/>
    <property type="match status" value="1"/>
</dbReference>
<dbReference type="Pfam" id="PF00571">
    <property type="entry name" value="CBS"/>
    <property type="match status" value="1"/>
</dbReference>
<proteinExistence type="predicted"/>
<gene>
    <name evidence="5" type="ordered locus">Metig_0781</name>
</gene>
<evidence type="ECO:0000313" key="5">
    <source>
        <dbReference type="EMBL" id="AEF96327.1"/>
    </source>
</evidence>
<dbReference type="AlphaFoldDB" id="F6BCW6"/>
<evidence type="ECO:0000256" key="1">
    <source>
        <dbReference type="ARBA" id="ARBA00022737"/>
    </source>
</evidence>
<keyword evidence="1" id="KW-0677">Repeat</keyword>
<keyword evidence="6" id="KW-1185">Reference proteome</keyword>
<dbReference type="PANTHER" id="PTHR43080:SF2">
    <property type="entry name" value="CBS DOMAIN-CONTAINING PROTEIN"/>
    <property type="match status" value="1"/>
</dbReference>
<evidence type="ECO:0000259" key="4">
    <source>
        <dbReference type="PROSITE" id="PS51371"/>
    </source>
</evidence>
<evidence type="ECO:0000256" key="2">
    <source>
        <dbReference type="ARBA" id="ARBA00023122"/>
    </source>
</evidence>
<dbReference type="PROSITE" id="PS51371">
    <property type="entry name" value="CBS"/>
    <property type="match status" value="1"/>
</dbReference>
<protein>
    <submittedName>
        <fullName evidence="5">CBS domain containing protein</fullName>
    </submittedName>
</protein>
<dbReference type="SUPFAM" id="SSF54631">
    <property type="entry name" value="CBS-domain pair"/>
    <property type="match status" value="1"/>
</dbReference>